<sequence>MLAVNIPRQQRGLKRKHGDYDEDDTANKTDISALMDVPCHLFRLWRMTLR</sequence>
<keyword evidence="3" id="KW-1185">Reference proteome</keyword>
<proteinExistence type="predicted"/>
<organism evidence="2 3">
    <name type="scientific">Nesidiocoris tenuis</name>
    <dbReference type="NCBI Taxonomy" id="355587"/>
    <lineage>
        <taxon>Eukaryota</taxon>
        <taxon>Metazoa</taxon>
        <taxon>Ecdysozoa</taxon>
        <taxon>Arthropoda</taxon>
        <taxon>Hexapoda</taxon>
        <taxon>Insecta</taxon>
        <taxon>Pterygota</taxon>
        <taxon>Neoptera</taxon>
        <taxon>Paraneoptera</taxon>
        <taxon>Hemiptera</taxon>
        <taxon>Heteroptera</taxon>
        <taxon>Panheteroptera</taxon>
        <taxon>Cimicomorpha</taxon>
        <taxon>Miridae</taxon>
        <taxon>Dicyphina</taxon>
        <taxon>Nesidiocoris</taxon>
    </lineage>
</organism>
<evidence type="ECO:0000256" key="1">
    <source>
        <dbReference type="SAM" id="MobiDB-lite"/>
    </source>
</evidence>
<accession>A0A6H5GZF9</accession>
<dbReference type="EMBL" id="CADCXU010021958">
    <property type="protein sequence ID" value="CAB0009664.1"/>
    <property type="molecule type" value="Genomic_DNA"/>
</dbReference>
<protein>
    <submittedName>
        <fullName evidence="2">Uncharacterized protein</fullName>
    </submittedName>
</protein>
<feature type="region of interest" description="Disordered" evidence="1">
    <location>
        <begin position="1"/>
        <end position="25"/>
    </location>
</feature>
<feature type="non-terminal residue" evidence="2">
    <location>
        <position position="50"/>
    </location>
</feature>
<reference evidence="2 3" key="1">
    <citation type="submission" date="2020-02" db="EMBL/GenBank/DDBJ databases">
        <authorList>
            <person name="Ferguson B K."/>
        </authorList>
    </citation>
    <scope>NUCLEOTIDE SEQUENCE [LARGE SCALE GENOMIC DNA]</scope>
</reference>
<evidence type="ECO:0000313" key="2">
    <source>
        <dbReference type="EMBL" id="CAB0009664.1"/>
    </source>
</evidence>
<dbReference type="AlphaFoldDB" id="A0A6H5GZF9"/>
<name>A0A6H5GZF9_9HEMI</name>
<dbReference type="Proteomes" id="UP000479000">
    <property type="component" value="Unassembled WGS sequence"/>
</dbReference>
<gene>
    <name evidence="2" type="ORF">NTEN_LOCUS14783</name>
</gene>
<evidence type="ECO:0000313" key="3">
    <source>
        <dbReference type="Proteomes" id="UP000479000"/>
    </source>
</evidence>